<accession>A0A8H7DUW3</accession>
<dbReference type="InterPro" id="IPR015421">
    <property type="entry name" value="PyrdxlP-dep_Trfase_major"/>
</dbReference>
<evidence type="ECO:0000259" key="7">
    <source>
        <dbReference type="Pfam" id="PF00155"/>
    </source>
</evidence>
<dbReference type="CDD" id="cd00609">
    <property type="entry name" value="AAT_like"/>
    <property type="match status" value="1"/>
</dbReference>
<evidence type="ECO:0000256" key="1">
    <source>
        <dbReference type="ARBA" id="ARBA00001933"/>
    </source>
</evidence>
<keyword evidence="4" id="KW-0808">Transferase</keyword>
<dbReference type="OrthoDB" id="691673at2759"/>
<keyword evidence="9" id="KW-1185">Reference proteome</keyword>
<comment type="cofactor">
    <cofactor evidence="1">
        <name>pyridoxal 5'-phosphate</name>
        <dbReference type="ChEBI" id="CHEBI:597326"/>
    </cofactor>
</comment>
<dbReference type="PANTHER" id="PTHR42790:SF1">
    <property type="entry name" value="AROMATIC AMINO ACID AMINOTRANSFERASE, HYPOTHETICAL (EUROFUNG)"/>
    <property type="match status" value="1"/>
</dbReference>
<evidence type="ECO:0000313" key="9">
    <source>
        <dbReference type="Proteomes" id="UP000623687"/>
    </source>
</evidence>
<dbReference type="Pfam" id="PF00155">
    <property type="entry name" value="Aminotran_1_2"/>
    <property type="match status" value="1"/>
</dbReference>
<evidence type="ECO:0000256" key="2">
    <source>
        <dbReference type="ARBA" id="ARBA00007441"/>
    </source>
</evidence>
<dbReference type="GeneID" id="59372774"/>
<feature type="region of interest" description="Disordered" evidence="6">
    <location>
        <begin position="553"/>
        <end position="576"/>
    </location>
</feature>
<dbReference type="InterPro" id="IPR004839">
    <property type="entry name" value="Aminotransferase_I/II_large"/>
</dbReference>
<dbReference type="GO" id="GO:1901605">
    <property type="term" value="P:alpha-amino acid metabolic process"/>
    <property type="evidence" value="ECO:0007669"/>
    <property type="project" value="TreeGrafter"/>
</dbReference>
<dbReference type="AlphaFoldDB" id="A0A8H7DUW3"/>
<organism evidence="8 9">
    <name type="scientific">Pleurotus ostreatus</name>
    <name type="common">Oyster mushroom</name>
    <name type="synonym">White-rot fungus</name>
    <dbReference type="NCBI Taxonomy" id="5322"/>
    <lineage>
        <taxon>Eukaryota</taxon>
        <taxon>Fungi</taxon>
        <taxon>Dikarya</taxon>
        <taxon>Basidiomycota</taxon>
        <taxon>Agaricomycotina</taxon>
        <taxon>Agaricomycetes</taxon>
        <taxon>Agaricomycetidae</taxon>
        <taxon>Agaricales</taxon>
        <taxon>Pleurotineae</taxon>
        <taxon>Pleurotaceae</taxon>
        <taxon>Pleurotus</taxon>
    </lineage>
</organism>
<evidence type="ECO:0000256" key="4">
    <source>
        <dbReference type="ARBA" id="ARBA00022679"/>
    </source>
</evidence>
<evidence type="ECO:0000256" key="3">
    <source>
        <dbReference type="ARBA" id="ARBA00022576"/>
    </source>
</evidence>
<dbReference type="VEuPathDB" id="FungiDB:PC9H_002956"/>
<dbReference type="RefSeq" id="XP_036634029.1">
    <property type="nucleotide sequence ID" value="XM_036772556.1"/>
</dbReference>
<dbReference type="GO" id="GO:0008483">
    <property type="term" value="F:transaminase activity"/>
    <property type="evidence" value="ECO:0007669"/>
    <property type="project" value="UniProtKB-KW"/>
</dbReference>
<dbReference type="Proteomes" id="UP000623687">
    <property type="component" value="Unassembled WGS sequence"/>
</dbReference>
<dbReference type="InterPro" id="IPR050859">
    <property type="entry name" value="Class-I_PLP-dep_aminotransf"/>
</dbReference>
<dbReference type="SUPFAM" id="SSF53383">
    <property type="entry name" value="PLP-dependent transferases"/>
    <property type="match status" value="1"/>
</dbReference>
<reference evidence="8" key="1">
    <citation type="submission" date="2019-07" db="EMBL/GenBank/DDBJ databases">
        <authorList>
            <person name="Palmer J.M."/>
        </authorList>
    </citation>
    <scope>NUCLEOTIDE SEQUENCE</scope>
    <source>
        <strain evidence="8">PC9</strain>
    </source>
</reference>
<dbReference type="InterPro" id="IPR015424">
    <property type="entry name" value="PyrdxlP-dep_Trfase"/>
</dbReference>
<feature type="domain" description="Aminotransferase class I/classII large" evidence="7">
    <location>
        <begin position="135"/>
        <end position="426"/>
    </location>
</feature>
<keyword evidence="3" id="KW-0032">Aminotransferase</keyword>
<evidence type="ECO:0000313" key="8">
    <source>
        <dbReference type="EMBL" id="KAF7436130.1"/>
    </source>
</evidence>
<evidence type="ECO:0000256" key="6">
    <source>
        <dbReference type="SAM" id="MobiDB-lite"/>
    </source>
</evidence>
<evidence type="ECO:0000256" key="5">
    <source>
        <dbReference type="ARBA" id="ARBA00022898"/>
    </source>
</evidence>
<gene>
    <name evidence="8" type="ORF">PC9H_002956</name>
</gene>
<dbReference type="EMBL" id="JACETU010000002">
    <property type="protein sequence ID" value="KAF7436130.1"/>
    <property type="molecule type" value="Genomic_DNA"/>
</dbReference>
<sequence>MHRNKEKPKAIDLSHHLSNVSKARKTSPLKGLQRYSGKEGVVQMAGGFPSPAYFPFSELSAEGLVPDSFPLSPTSSSTSAFSWLFRLFQGSKPPEKTTHLTIPKYPAAPNDLNLAASLQYGKPEPDSRIKRLALSLSESGFSTGMAKGVPQLQKILDELVGKVYKPAYEDSVILVHAGNTDGWFKCVQTFCNPGDGILVSEWTYPSAVATMVPYDIKPVPVPMDGLGMSSVGLRKVLEEWDGSVSGMPRPRVMYIVPIGQNPTGAPSTDEIGKTMGIERKQEIYNICVEFDVLIVEDDPYYFLQEAPYVPKSKRSAIARFNSDEEYLSHLVPSFLSIDYQGRVIRLDSFSKTITPGCRLGWFTCNSTFAERFERQGETTTQAPCGYGQSIVTALLLNWGYDGYIRWLRALASQYQLRRDFILDCLGDEFHLKLHYETSGVWSGCDIYRAYGKAPADVAFNEKLTTIKPMFSLVPPTSGMYIWASYLSASTCLQLHLDNHPSFDGNGETLEMQLWIDLAEAGVLFAPGWMFSAKEENTDVPGEGHFRISFSNADVSTPSSASPILDMKAPGWRSSKS</sequence>
<comment type="similarity">
    <text evidence="2">Belongs to the class-I pyridoxal-phosphate-dependent aminotransferase family.</text>
</comment>
<comment type="caution">
    <text evidence="8">The sequence shown here is derived from an EMBL/GenBank/DDBJ whole genome shotgun (WGS) entry which is preliminary data.</text>
</comment>
<keyword evidence="5" id="KW-0663">Pyridoxal phosphate</keyword>
<protein>
    <recommendedName>
        <fullName evidence="7">Aminotransferase class I/classII large domain-containing protein</fullName>
    </recommendedName>
</protein>
<dbReference type="GO" id="GO:0030170">
    <property type="term" value="F:pyridoxal phosphate binding"/>
    <property type="evidence" value="ECO:0007669"/>
    <property type="project" value="InterPro"/>
</dbReference>
<dbReference type="PANTHER" id="PTHR42790">
    <property type="entry name" value="AMINOTRANSFERASE"/>
    <property type="match status" value="1"/>
</dbReference>
<dbReference type="Gene3D" id="3.40.640.10">
    <property type="entry name" value="Type I PLP-dependent aspartate aminotransferase-like (Major domain)"/>
    <property type="match status" value="1"/>
</dbReference>
<proteinExistence type="inferred from homology"/>
<name>A0A8H7DUW3_PLEOS</name>